<gene>
    <name evidence="4" type="primary">LOC100830360</name>
    <name evidence="3" type="ORF">BRADI_1g03142v3</name>
</gene>
<dbReference type="PANTHER" id="PTHR32133">
    <property type="entry name" value="OS07G0120400 PROTEIN"/>
    <property type="match status" value="1"/>
</dbReference>
<dbReference type="RefSeq" id="XP_010227384.1">
    <property type="nucleotide sequence ID" value="XM_010229082.3"/>
</dbReference>
<reference evidence="3" key="2">
    <citation type="submission" date="2017-06" db="EMBL/GenBank/DDBJ databases">
        <title>WGS assembly of Brachypodium distachyon.</title>
        <authorList>
            <consortium name="The International Brachypodium Initiative"/>
            <person name="Lucas S."/>
            <person name="Harmon-Smith M."/>
            <person name="Lail K."/>
            <person name="Tice H."/>
            <person name="Grimwood J."/>
            <person name="Bruce D."/>
            <person name="Barry K."/>
            <person name="Shu S."/>
            <person name="Lindquist E."/>
            <person name="Wang M."/>
            <person name="Pitluck S."/>
            <person name="Vogel J.P."/>
            <person name="Garvin D.F."/>
            <person name="Mockler T.C."/>
            <person name="Schmutz J."/>
            <person name="Rokhsar D."/>
            <person name="Bevan M.W."/>
        </authorList>
    </citation>
    <scope>NUCLEOTIDE SEQUENCE</scope>
    <source>
        <strain evidence="3">Bd21</strain>
    </source>
</reference>
<feature type="region of interest" description="Disordered" evidence="1">
    <location>
        <begin position="423"/>
        <end position="474"/>
    </location>
</feature>
<sequence>MAPPPRRRDSPQELPDELIVEIFLRFPLDEPSCLLRASLVSRRLYRAVSDPFFRQRLHELHRTPPALGFLHNRDDEDIPRFVHSTASAFPLAAPDDHPSWEVVVDCRHGRALFLIHYQVARELLIWEPITGAQHRVPVPAAFENLCPTAAVFCPVEGCSHYNCIGGPFRVVFVFAVDDNDEAKFFTSASVYSSETGTWGEVTRILNRAVCFSSPYRSSVLVWRSLFYFMADGSDILEYDLDSHALARLESPDPYTDTFSLMVAEDGGLGVCKVSDPQQLKLWSWQESDDDDTDGQWVLSRVIYLGNLLPNGALPLSSLSKRVLFFAEVANVIFVTTDDGVFTIELQSERAKKVCDHHFWCLVPVVSFYTPLRLLNLSEEAGGEEGGVKEEKTVERAHQLFGKGTNAVKEGDFDHSFINHDLKTRSVSNEESVMGTSSKDDAGNSKISGSNIMDAASPSEKGDSEEGSKLNSDKN</sequence>
<evidence type="ECO:0000256" key="1">
    <source>
        <dbReference type="SAM" id="MobiDB-lite"/>
    </source>
</evidence>
<evidence type="ECO:0000313" key="3">
    <source>
        <dbReference type="EMBL" id="KQK12349.1"/>
    </source>
</evidence>
<dbReference type="CDD" id="cd09917">
    <property type="entry name" value="F-box_SF"/>
    <property type="match status" value="1"/>
</dbReference>
<keyword evidence="5" id="KW-1185">Reference proteome</keyword>
<proteinExistence type="predicted"/>
<dbReference type="Proteomes" id="UP000008810">
    <property type="component" value="Chromosome 1"/>
</dbReference>
<evidence type="ECO:0000313" key="5">
    <source>
        <dbReference type="Proteomes" id="UP000008810"/>
    </source>
</evidence>
<evidence type="ECO:0000313" key="4">
    <source>
        <dbReference type="EnsemblPlants" id="KQK12349"/>
    </source>
</evidence>
<dbReference type="OrthoDB" id="690324at2759"/>
<evidence type="ECO:0000259" key="2">
    <source>
        <dbReference type="SMART" id="SM00256"/>
    </source>
</evidence>
<feature type="compositionally biased region" description="Polar residues" evidence="1">
    <location>
        <begin position="424"/>
        <end position="436"/>
    </location>
</feature>
<dbReference type="InterPro" id="IPR056594">
    <property type="entry name" value="AT5G49610-like_b-prop"/>
</dbReference>
<dbReference type="SMART" id="SM00256">
    <property type="entry name" value="FBOX"/>
    <property type="match status" value="1"/>
</dbReference>
<name>A0A0Q3GPK2_BRADI</name>
<dbReference type="GeneID" id="100830360"/>
<dbReference type="EMBL" id="CM000880">
    <property type="protein sequence ID" value="KQK12349.1"/>
    <property type="molecule type" value="Genomic_DNA"/>
</dbReference>
<dbReference type="Pfam" id="PF23635">
    <property type="entry name" value="Beta-prop_AT5G49610-like"/>
    <property type="match status" value="1"/>
</dbReference>
<dbReference type="EnsemblPlants" id="KQK12349">
    <property type="protein sequence ID" value="KQK12349"/>
    <property type="gene ID" value="BRADI_1g03142v3"/>
</dbReference>
<accession>A0A0Q3GPK2</accession>
<dbReference type="Gramene" id="KQK12349">
    <property type="protein sequence ID" value="KQK12349"/>
    <property type="gene ID" value="BRADI_1g03142v3"/>
</dbReference>
<feature type="domain" description="F-box" evidence="2">
    <location>
        <begin position="14"/>
        <end position="57"/>
    </location>
</feature>
<dbReference type="Gene3D" id="1.20.1280.50">
    <property type="match status" value="1"/>
</dbReference>
<reference evidence="3 4" key="1">
    <citation type="journal article" date="2010" name="Nature">
        <title>Genome sequencing and analysis of the model grass Brachypodium distachyon.</title>
        <authorList>
            <consortium name="International Brachypodium Initiative"/>
        </authorList>
    </citation>
    <scope>NUCLEOTIDE SEQUENCE [LARGE SCALE GENOMIC DNA]</scope>
    <source>
        <strain evidence="3">Bd21</strain>
        <strain evidence="4">cv. Bd21</strain>
    </source>
</reference>
<dbReference type="SUPFAM" id="SSF81383">
    <property type="entry name" value="F-box domain"/>
    <property type="match status" value="1"/>
</dbReference>
<organism evidence="3">
    <name type="scientific">Brachypodium distachyon</name>
    <name type="common">Purple false brome</name>
    <name type="synonym">Trachynia distachya</name>
    <dbReference type="NCBI Taxonomy" id="15368"/>
    <lineage>
        <taxon>Eukaryota</taxon>
        <taxon>Viridiplantae</taxon>
        <taxon>Streptophyta</taxon>
        <taxon>Embryophyta</taxon>
        <taxon>Tracheophyta</taxon>
        <taxon>Spermatophyta</taxon>
        <taxon>Magnoliopsida</taxon>
        <taxon>Liliopsida</taxon>
        <taxon>Poales</taxon>
        <taxon>Poaceae</taxon>
        <taxon>BOP clade</taxon>
        <taxon>Pooideae</taxon>
        <taxon>Stipodae</taxon>
        <taxon>Brachypodieae</taxon>
        <taxon>Brachypodium</taxon>
    </lineage>
</organism>
<dbReference type="KEGG" id="bdi:100830360"/>
<dbReference type="AlphaFoldDB" id="A0A0Q3GPK2"/>
<dbReference type="InterPro" id="IPR001810">
    <property type="entry name" value="F-box_dom"/>
</dbReference>
<dbReference type="ExpressionAtlas" id="A0A0Q3GPK2">
    <property type="expression patterns" value="baseline"/>
</dbReference>
<dbReference type="Pfam" id="PF12937">
    <property type="entry name" value="F-box-like"/>
    <property type="match status" value="1"/>
</dbReference>
<feature type="compositionally biased region" description="Basic and acidic residues" evidence="1">
    <location>
        <begin position="459"/>
        <end position="474"/>
    </location>
</feature>
<dbReference type="InterPro" id="IPR036047">
    <property type="entry name" value="F-box-like_dom_sf"/>
</dbReference>
<protein>
    <recommendedName>
        <fullName evidence="2">F-box domain-containing protein</fullName>
    </recommendedName>
</protein>
<reference evidence="4" key="3">
    <citation type="submission" date="2018-08" db="UniProtKB">
        <authorList>
            <consortium name="EnsemblPlants"/>
        </authorList>
    </citation>
    <scope>IDENTIFICATION</scope>
    <source>
        <strain evidence="4">cv. Bd21</strain>
    </source>
</reference>
<dbReference type="PANTHER" id="PTHR32133:SF305">
    <property type="entry name" value="F-BOX DOMAIN-CONTAINING PROTEIN"/>
    <property type="match status" value="1"/>
</dbReference>